<name>A0A6J6DI91_9ZZZZ</name>
<dbReference type="EMBL" id="CAEZSR010000066">
    <property type="protein sequence ID" value="CAB4562934.1"/>
    <property type="molecule type" value="Genomic_DNA"/>
</dbReference>
<sequence>MSIDLGAAYRAARLRISDLVNDDVAAVRVPATPLWDVHDVVAHVTGVVDDALSGNMAGVTTDPWTAAQVERGRGRSVAEMIAGWREKAPFVEAVLSSPEGASRAAAVFDVHTHECDLLAALGHPIAVPAEVAAWIGTEFRASFDQAVAAAGLPPVSVEADDVEWFRSRLGRRTLDEVRGLGWLADPGPYLDHWFIFGVAAAPLGERPEA</sequence>
<feature type="domain" description="Mycothiol-dependent maleylpyruvate isomerase metal-binding" evidence="1">
    <location>
        <begin position="16"/>
        <end position="97"/>
    </location>
</feature>
<reference evidence="2" key="1">
    <citation type="submission" date="2020-05" db="EMBL/GenBank/DDBJ databases">
        <authorList>
            <person name="Chiriac C."/>
            <person name="Salcher M."/>
            <person name="Ghai R."/>
            <person name="Kavagutti S V."/>
        </authorList>
    </citation>
    <scope>NUCLEOTIDE SEQUENCE</scope>
</reference>
<dbReference type="InterPro" id="IPR034660">
    <property type="entry name" value="DinB/YfiT-like"/>
</dbReference>
<proteinExistence type="predicted"/>
<protein>
    <submittedName>
        <fullName evidence="2">Unannotated protein</fullName>
    </submittedName>
</protein>
<dbReference type="AlphaFoldDB" id="A0A6J6DI91"/>
<evidence type="ECO:0000313" key="2">
    <source>
        <dbReference type="EMBL" id="CAB4562934.1"/>
    </source>
</evidence>
<evidence type="ECO:0000259" key="1">
    <source>
        <dbReference type="Pfam" id="PF11716"/>
    </source>
</evidence>
<organism evidence="2">
    <name type="scientific">freshwater metagenome</name>
    <dbReference type="NCBI Taxonomy" id="449393"/>
    <lineage>
        <taxon>unclassified sequences</taxon>
        <taxon>metagenomes</taxon>
        <taxon>ecological metagenomes</taxon>
    </lineage>
</organism>
<dbReference type="InterPro" id="IPR024344">
    <property type="entry name" value="MDMPI_metal-binding"/>
</dbReference>
<dbReference type="GO" id="GO:0046872">
    <property type="term" value="F:metal ion binding"/>
    <property type="evidence" value="ECO:0007669"/>
    <property type="project" value="InterPro"/>
</dbReference>
<gene>
    <name evidence="2" type="ORF">UFOPK1493_01901</name>
</gene>
<dbReference type="SUPFAM" id="SSF109854">
    <property type="entry name" value="DinB/YfiT-like putative metalloenzymes"/>
    <property type="match status" value="1"/>
</dbReference>
<dbReference type="Pfam" id="PF11716">
    <property type="entry name" value="MDMPI_N"/>
    <property type="match status" value="1"/>
</dbReference>
<accession>A0A6J6DI91</accession>